<dbReference type="Proteomes" id="UP000199377">
    <property type="component" value="Unassembled WGS sequence"/>
</dbReference>
<dbReference type="Pfam" id="PF13472">
    <property type="entry name" value="Lipase_GDSL_2"/>
    <property type="match status" value="1"/>
</dbReference>
<dbReference type="SUPFAM" id="SSF52266">
    <property type="entry name" value="SGNH hydrolase"/>
    <property type="match status" value="1"/>
</dbReference>
<evidence type="ECO:0000313" key="3">
    <source>
        <dbReference type="Proteomes" id="UP000199377"/>
    </source>
</evidence>
<organism evidence="2 3">
    <name type="scientific">Albimonas pacifica</name>
    <dbReference type="NCBI Taxonomy" id="1114924"/>
    <lineage>
        <taxon>Bacteria</taxon>
        <taxon>Pseudomonadati</taxon>
        <taxon>Pseudomonadota</taxon>
        <taxon>Alphaproteobacteria</taxon>
        <taxon>Rhodobacterales</taxon>
        <taxon>Paracoccaceae</taxon>
        <taxon>Albimonas</taxon>
    </lineage>
</organism>
<accession>A0A1I3HLR4</accession>
<reference evidence="2 3" key="1">
    <citation type="submission" date="2016-10" db="EMBL/GenBank/DDBJ databases">
        <authorList>
            <person name="de Groot N.N."/>
        </authorList>
    </citation>
    <scope>NUCLEOTIDE SEQUENCE [LARGE SCALE GENOMIC DNA]</scope>
    <source>
        <strain evidence="2 3">CGMCC 1.11030</strain>
    </source>
</reference>
<dbReference type="CDD" id="cd01822">
    <property type="entry name" value="Lysophospholipase_L1_like"/>
    <property type="match status" value="1"/>
</dbReference>
<proteinExistence type="predicted"/>
<dbReference type="InterPro" id="IPR013830">
    <property type="entry name" value="SGNH_hydro"/>
</dbReference>
<protein>
    <submittedName>
        <fullName evidence="2">Acyl-CoA thioesterase-1</fullName>
    </submittedName>
</protein>
<dbReference type="InterPro" id="IPR051532">
    <property type="entry name" value="Ester_Hydrolysis_Enzymes"/>
</dbReference>
<dbReference type="InterPro" id="IPR036514">
    <property type="entry name" value="SGNH_hydro_sf"/>
</dbReference>
<name>A0A1I3HLR4_9RHOB</name>
<dbReference type="PANTHER" id="PTHR30383">
    <property type="entry name" value="THIOESTERASE 1/PROTEASE 1/LYSOPHOSPHOLIPASE L1"/>
    <property type="match status" value="1"/>
</dbReference>
<dbReference type="STRING" id="1114924.SAMN05216258_10661"/>
<dbReference type="PANTHER" id="PTHR30383:SF24">
    <property type="entry name" value="THIOESTERASE 1_PROTEASE 1_LYSOPHOSPHOLIPASE L1"/>
    <property type="match status" value="1"/>
</dbReference>
<dbReference type="Gene3D" id="3.40.50.1110">
    <property type="entry name" value="SGNH hydrolase"/>
    <property type="match status" value="1"/>
</dbReference>
<feature type="domain" description="SGNH hydrolase-type esterase" evidence="1">
    <location>
        <begin position="41"/>
        <end position="206"/>
    </location>
</feature>
<evidence type="ECO:0000259" key="1">
    <source>
        <dbReference type="Pfam" id="PF13472"/>
    </source>
</evidence>
<sequence>MDAGSWAYGAAAPGLKAAAASVFLTLGLAGSVAAAETTLLALGDSLTHGYGLAEEDGFVPQLEAWLQARGHDVEVINAGVSGDTTRGGLSRLEWSLSPEVDAVIVELGGNDLLRGIDPASSKANLDAILTALCEKGLPALLTGLPAPRNYGEDWQQAFDAMYPDLAETHGALLYPNFLAGIGGLEDREAGRALMQGDGIHPNAEGVKKVVEGIGPKVEELIERVRAQD</sequence>
<dbReference type="AlphaFoldDB" id="A0A1I3HLR4"/>
<keyword evidence="3" id="KW-1185">Reference proteome</keyword>
<gene>
    <name evidence="2" type="ORF">SAMN05216258_10661</name>
</gene>
<dbReference type="GO" id="GO:0004622">
    <property type="term" value="F:phosphatidylcholine lysophospholipase activity"/>
    <property type="evidence" value="ECO:0007669"/>
    <property type="project" value="TreeGrafter"/>
</dbReference>
<dbReference type="OrthoDB" id="9786188at2"/>
<dbReference type="EMBL" id="FOQH01000006">
    <property type="protein sequence ID" value="SFI36549.1"/>
    <property type="molecule type" value="Genomic_DNA"/>
</dbReference>
<evidence type="ECO:0000313" key="2">
    <source>
        <dbReference type="EMBL" id="SFI36549.1"/>
    </source>
</evidence>